<keyword evidence="5" id="KW-0788">Thiol protease</keyword>
<gene>
    <name evidence="8" type="ORF">H9C73_04010</name>
</gene>
<feature type="chain" id="PRO_5045443205" evidence="6">
    <location>
        <begin position="26"/>
        <end position="154"/>
    </location>
</feature>
<evidence type="ECO:0000313" key="8">
    <source>
        <dbReference type="EMBL" id="MBP0047888.1"/>
    </source>
</evidence>
<dbReference type="Gene3D" id="3.90.1720.10">
    <property type="entry name" value="endopeptidase domain like (from Nostoc punctiforme)"/>
    <property type="match status" value="1"/>
</dbReference>
<organism evidence="8 9">
    <name type="scientific">Marinobacterium alkalitolerans</name>
    <dbReference type="NCBI Taxonomy" id="1542925"/>
    <lineage>
        <taxon>Bacteria</taxon>
        <taxon>Pseudomonadati</taxon>
        <taxon>Pseudomonadota</taxon>
        <taxon>Gammaproteobacteria</taxon>
        <taxon>Oceanospirillales</taxon>
        <taxon>Oceanospirillaceae</taxon>
        <taxon>Marinobacterium</taxon>
    </lineage>
</organism>
<evidence type="ECO:0000256" key="1">
    <source>
        <dbReference type="ARBA" id="ARBA00007074"/>
    </source>
</evidence>
<dbReference type="PANTHER" id="PTHR47360">
    <property type="entry name" value="MUREIN DD-ENDOPEPTIDASE MEPS/MUREIN LD-CARBOXYPEPTIDASE"/>
    <property type="match status" value="1"/>
</dbReference>
<dbReference type="Pfam" id="PF00877">
    <property type="entry name" value="NLPC_P60"/>
    <property type="match status" value="1"/>
</dbReference>
<sequence length="154" mass="17598">MKQTRLLWLLLATLMLSACSSTPPAPRTVASDHPVRVQLLQHYSEWAGTPYRLGGGSLDGVDCSGFIQQVYFRFDDRQLPRTTAQQSRLGQRISRTELQPADLVFFKTGFKQRHAGIYLGNGEFMHASSSRGVMISRLDNPYWHESWWMGRRLP</sequence>
<reference evidence="8 9" key="1">
    <citation type="submission" date="2020-09" db="EMBL/GenBank/DDBJ databases">
        <authorList>
            <person name="Tanuku N.R.S."/>
        </authorList>
    </citation>
    <scope>NUCLEOTIDE SEQUENCE [LARGE SCALE GENOMIC DNA]</scope>
    <source>
        <strain evidence="8 9">AK62</strain>
    </source>
</reference>
<dbReference type="SUPFAM" id="SSF54001">
    <property type="entry name" value="Cysteine proteinases"/>
    <property type="match status" value="1"/>
</dbReference>
<dbReference type="InterPro" id="IPR038765">
    <property type="entry name" value="Papain-like_cys_pep_sf"/>
</dbReference>
<dbReference type="PROSITE" id="PS51257">
    <property type="entry name" value="PROKAR_LIPOPROTEIN"/>
    <property type="match status" value="1"/>
</dbReference>
<feature type="domain" description="NlpC/P60" evidence="7">
    <location>
        <begin position="33"/>
        <end position="154"/>
    </location>
</feature>
<comment type="caution">
    <text evidence="8">The sequence shown here is derived from an EMBL/GenBank/DDBJ whole genome shotgun (WGS) entry which is preliminary data.</text>
</comment>
<comment type="similarity">
    <text evidence="1">Belongs to the peptidase C40 family.</text>
</comment>
<dbReference type="InterPro" id="IPR052062">
    <property type="entry name" value="Murein_DD/LD_carboxypeptidase"/>
</dbReference>
<evidence type="ECO:0000313" key="9">
    <source>
        <dbReference type="Proteomes" id="UP000810171"/>
    </source>
</evidence>
<keyword evidence="3 6" id="KW-0732">Signal</keyword>
<proteinExistence type="inferred from homology"/>
<feature type="signal peptide" evidence="6">
    <location>
        <begin position="1"/>
        <end position="25"/>
    </location>
</feature>
<evidence type="ECO:0000256" key="5">
    <source>
        <dbReference type="ARBA" id="ARBA00022807"/>
    </source>
</evidence>
<keyword evidence="4" id="KW-0378">Hydrolase</keyword>
<dbReference type="PANTHER" id="PTHR47360:SF1">
    <property type="entry name" value="ENDOPEPTIDASE NLPC-RELATED"/>
    <property type="match status" value="1"/>
</dbReference>
<protein>
    <submittedName>
        <fullName evidence="8">C40 family peptidase</fullName>
    </submittedName>
</protein>
<evidence type="ECO:0000259" key="7">
    <source>
        <dbReference type="PROSITE" id="PS51935"/>
    </source>
</evidence>
<evidence type="ECO:0000256" key="3">
    <source>
        <dbReference type="ARBA" id="ARBA00022729"/>
    </source>
</evidence>
<dbReference type="RefSeq" id="WP_209286503.1">
    <property type="nucleotide sequence ID" value="NZ_JACVEW010000004.1"/>
</dbReference>
<keyword evidence="2" id="KW-0645">Protease</keyword>
<evidence type="ECO:0000256" key="6">
    <source>
        <dbReference type="SAM" id="SignalP"/>
    </source>
</evidence>
<evidence type="ECO:0000256" key="2">
    <source>
        <dbReference type="ARBA" id="ARBA00022670"/>
    </source>
</evidence>
<accession>A0ABS3Z844</accession>
<dbReference type="EMBL" id="JACVEW010000004">
    <property type="protein sequence ID" value="MBP0047888.1"/>
    <property type="molecule type" value="Genomic_DNA"/>
</dbReference>
<dbReference type="InterPro" id="IPR000064">
    <property type="entry name" value="NLP_P60_dom"/>
</dbReference>
<dbReference type="PROSITE" id="PS51935">
    <property type="entry name" value="NLPC_P60"/>
    <property type="match status" value="1"/>
</dbReference>
<dbReference type="Proteomes" id="UP000810171">
    <property type="component" value="Unassembled WGS sequence"/>
</dbReference>
<keyword evidence="9" id="KW-1185">Reference proteome</keyword>
<evidence type="ECO:0000256" key="4">
    <source>
        <dbReference type="ARBA" id="ARBA00022801"/>
    </source>
</evidence>
<name>A0ABS3Z844_9GAMM</name>